<keyword evidence="2" id="KW-1185">Reference proteome</keyword>
<dbReference type="Gramene" id="C.cajan_30889.t">
    <property type="protein sequence ID" value="C.cajan_30889.t.cds1"/>
    <property type="gene ID" value="C.cajan_30889"/>
</dbReference>
<dbReference type="AlphaFoldDB" id="A0A151S3R3"/>
<evidence type="ECO:0000313" key="1">
    <source>
        <dbReference type="EMBL" id="KYP49475.1"/>
    </source>
</evidence>
<dbReference type="Proteomes" id="UP000075243">
    <property type="component" value="Unassembled WGS sequence"/>
</dbReference>
<accession>A0A151S3R3</accession>
<dbReference type="EMBL" id="KQ483476">
    <property type="protein sequence ID" value="KYP49475.1"/>
    <property type="molecule type" value="Genomic_DNA"/>
</dbReference>
<feature type="non-terminal residue" evidence="1">
    <location>
        <position position="1"/>
    </location>
</feature>
<gene>
    <name evidence="1" type="ORF">KK1_028822</name>
</gene>
<sequence length="74" mass="8667">FAPLYIANGFSMVKFDWEEDRRKVIEEGPRLIYLFILSLFNDLDMVTIFLHSRSKDQQNFGLGIISGLKPFVLR</sequence>
<name>A0A151S3R3_CAJCA</name>
<protein>
    <submittedName>
        <fullName evidence="1">Uncharacterized protein</fullName>
    </submittedName>
</protein>
<proteinExistence type="predicted"/>
<evidence type="ECO:0000313" key="2">
    <source>
        <dbReference type="Proteomes" id="UP000075243"/>
    </source>
</evidence>
<organism evidence="1 2">
    <name type="scientific">Cajanus cajan</name>
    <name type="common">Pigeon pea</name>
    <name type="synonym">Cajanus indicus</name>
    <dbReference type="NCBI Taxonomy" id="3821"/>
    <lineage>
        <taxon>Eukaryota</taxon>
        <taxon>Viridiplantae</taxon>
        <taxon>Streptophyta</taxon>
        <taxon>Embryophyta</taxon>
        <taxon>Tracheophyta</taxon>
        <taxon>Spermatophyta</taxon>
        <taxon>Magnoliopsida</taxon>
        <taxon>eudicotyledons</taxon>
        <taxon>Gunneridae</taxon>
        <taxon>Pentapetalae</taxon>
        <taxon>rosids</taxon>
        <taxon>fabids</taxon>
        <taxon>Fabales</taxon>
        <taxon>Fabaceae</taxon>
        <taxon>Papilionoideae</taxon>
        <taxon>50 kb inversion clade</taxon>
        <taxon>NPAAA clade</taxon>
        <taxon>indigoferoid/millettioid clade</taxon>
        <taxon>Phaseoleae</taxon>
        <taxon>Cajanus</taxon>
    </lineage>
</organism>
<reference evidence="1" key="1">
    <citation type="journal article" date="2012" name="Nat. Biotechnol.">
        <title>Draft genome sequence of pigeonpea (Cajanus cajan), an orphan legume crop of resource-poor farmers.</title>
        <authorList>
            <person name="Varshney R.K."/>
            <person name="Chen W."/>
            <person name="Li Y."/>
            <person name="Bharti A.K."/>
            <person name="Saxena R.K."/>
            <person name="Schlueter J.A."/>
            <person name="Donoghue M.T."/>
            <person name="Azam S."/>
            <person name="Fan G."/>
            <person name="Whaley A.M."/>
            <person name="Farmer A.D."/>
            <person name="Sheridan J."/>
            <person name="Iwata A."/>
            <person name="Tuteja R."/>
            <person name="Penmetsa R.V."/>
            <person name="Wu W."/>
            <person name="Upadhyaya H.D."/>
            <person name="Yang S.P."/>
            <person name="Shah T."/>
            <person name="Saxena K.B."/>
            <person name="Michael T."/>
            <person name="McCombie W.R."/>
            <person name="Yang B."/>
            <person name="Zhang G."/>
            <person name="Yang H."/>
            <person name="Wang J."/>
            <person name="Spillane C."/>
            <person name="Cook D.R."/>
            <person name="May G.D."/>
            <person name="Xu X."/>
            <person name="Jackson S.A."/>
        </authorList>
    </citation>
    <scope>NUCLEOTIDE SEQUENCE [LARGE SCALE GENOMIC DNA]</scope>
</reference>